<dbReference type="OMA" id="LVNWTCD"/>
<dbReference type="AlphaFoldDB" id="A0A074Y360"/>
<dbReference type="GO" id="GO:0004672">
    <property type="term" value="F:protein kinase activity"/>
    <property type="evidence" value="ECO:0007669"/>
    <property type="project" value="InterPro"/>
</dbReference>
<evidence type="ECO:0000313" key="2">
    <source>
        <dbReference type="EMBL" id="KEQ92125.1"/>
    </source>
</evidence>
<proteinExistence type="predicted"/>
<dbReference type="Pfam" id="PF00069">
    <property type="entry name" value="Pkinase"/>
    <property type="match status" value="1"/>
</dbReference>
<dbReference type="InterPro" id="IPR000719">
    <property type="entry name" value="Prot_kinase_dom"/>
</dbReference>
<feature type="domain" description="Protein kinase" evidence="1">
    <location>
        <begin position="1"/>
        <end position="324"/>
    </location>
</feature>
<organism evidence="2 3">
    <name type="scientific">Aureobasidium subglaciale (strain EXF-2481)</name>
    <name type="common">Aureobasidium pullulans var. subglaciale</name>
    <dbReference type="NCBI Taxonomy" id="1043005"/>
    <lineage>
        <taxon>Eukaryota</taxon>
        <taxon>Fungi</taxon>
        <taxon>Dikarya</taxon>
        <taxon>Ascomycota</taxon>
        <taxon>Pezizomycotina</taxon>
        <taxon>Dothideomycetes</taxon>
        <taxon>Dothideomycetidae</taxon>
        <taxon>Dothideales</taxon>
        <taxon>Saccotheciaceae</taxon>
        <taxon>Aureobasidium</taxon>
    </lineage>
</organism>
<dbReference type="InParanoid" id="A0A074Y360"/>
<gene>
    <name evidence="2" type="ORF">AUEXF2481DRAFT_432121</name>
</gene>
<keyword evidence="3" id="KW-1185">Reference proteome</keyword>
<accession>A0A074Y360</accession>
<dbReference type="SUPFAM" id="SSF56112">
    <property type="entry name" value="Protein kinase-like (PK-like)"/>
    <property type="match status" value="1"/>
</dbReference>
<dbReference type="InterPro" id="IPR011009">
    <property type="entry name" value="Kinase-like_dom_sf"/>
</dbReference>
<dbReference type="PANTHER" id="PTHR48011:SF84">
    <property type="entry name" value="KINASE, PUTATIVE-RELATED"/>
    <property type="match status" value="1"/>
</dbReference>
<dbReference type="SMART" id="SM00220">
    <property type="entry name" value="S_TKc"/>
    <property type="match status" value="1"/>
</dbReference>
<reference evidence="2 3" key="1">
    <citation type="journal article" date="2014" name="BMC Genomics">
        <title>Genome sequencing of four Aureobasidium pullulans varieties: biotechnological potential, stress tolerance, and description of new species.</title>
        <authorList>
            <person name="Gostin Ar C."/>
            <person name="Ohm R.A."/>
            <person name="Kogej T."/>
            <person name="Sonjak S."/>
            <person name="Turk M."/>
            <person name="Zajc J."/>
            <person name="Zalar P."/>
            <person name="Grube M."/>
            <person name="Sun H."/>
            <person name="Han J."/>
            <person name="Sharma A."/>
            <person name="Chiniquy J."/>
            <person name="Ngan C.Y."/>
            <person name="Lipzen A."/>
            <person name="Barry K."/>
            <person name="Grigoriev I.V."/>
            <person name="Gunde-Cimerman N."/>
        </authorList>
    </citation>
    <scope>NUCLEOTIDE SEQUENCE [LARGE SCALE GENOMIC DNA]</scope>
    <source>
        <strain evidence="2 3">EXF-2481</strain>
    </source>
</reference>
<dbReference type="GO" id="GO:0005524">
    <property type="term" value="F:ATP binding"/>
    <property type="evidence" value="ECO:0007669"/>
    <property type="project" value="InterPro"/>
</dbReference>
<dbReference type="HOGENOM" id="CLU_054430_0_0_1"/>
<dbReference type="PANTHER" id="PTHR48011">
    <property type="entry name" value="CCR4-NOT TRANSCRIPTIONAL COMPLEX SUBUNIT CAF120-RELATED"/>
    <property type="match status" value="1"/>
</dbReference>
<sequence>MLFRCTHALRSVTMSSTLAGQSGRLYIRDKLLQAHPNRPELDLYRASSGNKQYVLKRVSHSIFCLLKEVKEIFSGNPHLRLHIDHNDKEQILVYEYFRIDLLTLVKNCPEMSVQSRKSILQDVGLALYDMHSKDWIHLDVKPNNVMVECDLDGRASVWKLQKVALGDMDCALKLGDEKTLDAMIGNVMWRSPEGQIGKGIGKPSEVFSFGLLCFFVITGVEWLHPNFDDLETDPEPVILYKLLTAFGPLPKALVSHINDEPGGALMEGLWEAIEEEGLYEPFKDWPQNKFPNLDHEAKGLILRMTNLDPAQRATMSEVMEDSYWDAVRDLRVVGAKGSTKDFLGQYL</sequence>
<dbReference type="STRING" id="1043005.A0A074Y360"/>
<name>A0A074Y360_AURSE</name>
<dbReference type="GeneID" id="25367352"/>
<dbReference type="OrthoDB" id="10252171at2759"/>
<dbReference type="Proteomes" id="UP000030641">
    <property type="component" value="Unassembled WGS sequence"/>
</dbReference>
<dbReference type="RefSeq" id="XP_013340721.1">
    <property type="nucleotide sequence ID" value="XM_013485267.1"/>
</dbReference>
<evidence type="ECO:0000259" key="1">
    <source>
        <dbReference type="PROSITE" id="PS50011"/>
    </source>
</evidence>
<dbReference type="Gene3D" id="1.10.510.10">
    <property type="entry name" value="Transferase(Phosphotransferase) domain 1"/>
    <property type="match status" value="1"/>
</dbReference>
<protein>
    <recommendedName>
        <fullName evidence="1">Protein kinase domain-containing protein</fullName>
    </recommendedName>
</protein>
<dbReference type="EMBL" id="KL584772">
    <property type="protein sequence ID" value="KEQ92125.1"/>
    <property type="molecule type" value="Genomic_DNA"/>
</dbReference>
<evidence type="ECO:0000313" key="3">
    <source>
        <dbReference type="Proteomes" id="UP000030641"/>
    </source>
</evidence>
<dbReference type="InterPro" id="IPR052751">
    <property type="entry name" value="Plant_MAPKKK"/>
</dbReference>
<dbReference type="GO" id="GO:0007165">
    <property type="term" value="P:signal transduction"/>
    <property type="evidence" value="ECO:0007669"/>
    <property type="project" value="TreeGrafter"/>
</dbReference>
<dbReference type="PROSITE" id="PS50011">
    <property type="entry name" value="PROTEIN_KINASE_DOM"/>
    <property type="match status" value="1"/>
</dbReference>